<comment type="caution">
    <text evidence="2">The sequence shown here is derived from an EMBL/GenBank/DDBJ whole genome shotgun (WGS) entry which is preliminary data.</text>
</comment>
<dbReference type="AlphaFoldDB" id="A0A5C6AM06"/>
<evidence type="ECO:0000313" key="3">
    <source>
        <dbReference type="Proteomes" id="UP000317421"/>
    </source>
</evidence>
<name>A0A5C6AM06_9BACT</name>
<keyword evidence="3" id="KW-1185">Reference proteome</keyword>
<evidence type="ECO:0000313" key="2">
    <source>
        <dbReference type="EMBL" id="TWU00309.1"/>
    </source>
</evidence>
<proteinExistence type="predicted"/>
<feature type="chain" id="PRO_5022859600" description="PEP-CTERM protein-sorting domain-containing protein" evidence="1">
    <location>
        <begin position="25"/>
        <end position="279"/>
    </location>
</feature>
<reference evidence="2 3" key="1">
    <citation type="submission" date="2019-02" db="EMBL/GenBank/DDBJ databases">
        <title>Deep-cultivation of Planctomycetes and their phenomic and genomic characterization uncovers novel biology.</title>
        <authorList>
            <person name="Wiegand S."/>
            <person name="Jogler M."/>
            <person name="Boedeker C."/>
            <person name="Pinto D."/>
            <person name="Vollmers J."/>
            <person name="Rivas-Marin E."/>
            <person name="Kohn T."/>
            <person name="Peeters S.H."/>
            <person name="Heuer A."/>
            <person name="Rast P."/>
            <person name="Oberbeckmann S."/>
            <person name="Bunk B."/>
            <person name="Jeske O."/>
            <person name="Meyerdierks A."/>
            <person name="Storesund J.E."/>
            <person name="Kallscheuer N."/>
            <person name="Luecker S."/>
            <person name="Lage O.M."/>
            <person name="Pohl T."/>
            <person name="Merkel B.J."/>
            <person name="Hornburger P."/>
            <person name="Mueller R.-W."/>
            <person name="Bruemmer F."/>
            <person name="Labrenz M."/>
            <person name="Spormann A.M."/>
            <person name="Op Den Camp H."/>
            <person name="Overmann J."/>
            <person name="Amann R."/>
            <person name="Jetten M.S.M."/>
            <person name="Mascher T."/>
            <person name="Medema M.H."/>
            <person name="Devos D.P."/>
            <person name="Kaster A.-K."/>
            <person name="Ovreas L."/>
            <person name="Rohde M."/>
            <person name="Galperin M.Y."/>
            <person name="Jogler C."/>
        </authorList>
    </citation>
    <scope>NUCLEOTIDE SEQUENCE [LARGE SCALE GENOMIC DNA]</scope>
    <source>
        <strain evidence="2 3">Pla108</strain>
    </source>
</reference>
<accession>A0A5C6AM06</accession>
<dbReference type="EMBL" id="SJPR01000001">
    <property type="protein sequence ID" value="TWU00309.1"/>
    <property type="molecule type" value="Genomic_DNA"/>
</dbReference>
<evidence type="ECO:0008006" key="4">
    <source>
        <dbReference type="Google" id="ProtNLM"/>
    </source>
</evidence>
<sequence precursor="true">MTSYLHTALSLSLLATCFTANVSASVVIVINNPAPGTFETAEGKWTLVEDPPHDGLGAVAIAGSTAMLGADGAVPSAADIGYASVNGQDAMSSTGGFYFDPNFDFSVAIDFVFSANSSLGAGGIGFGIGEDINGSNSAGVGLGFVNGSPLLFATAGRVGDVNQPLESITSGFGIGRLFVEYDSASGDVIVGVNATQGTPAPSVFKTIAGIQDLWDDEPLLVSFFLRSQAASPFPSLTSGSVQSAFSNFEVLNGTPISVPEPNAALLAGAAFMCCLSRRR</sequence>
<protein>
    <recommendedName>
        <fullName evidence="4">PEP-CTERM protein-sorting domain-containing protein</fullName>
    </recommendedName>
</protein>
<gene>
    <name evidence="2" type="ORF">Pla108_12580</name>
</gene>
<feature type="signal peptide" evidence="1">
    <location>
        <begin position="1"/>
        <end position="24"/>
    </location>
</feature>
<keyword evidence="1" id="KW-0732">Signal</keyword>
<organism evidence="2 3">
    <name type="scientific">Botrimarina colliarenosi</name>
    <dbReference type="NCBI Taxonomy" id="2528001"/>
    <lineage>
        <taxon>Bacteria</taxon>
        <taxon>Pseudomonadati</taxon>
        <taxon>Planctomycetota</taxon>
        <taxon>Planctomycetia</taxon>
        <taxon>Pirellulales</taxon>
        <taxon>Lacipirellulaceae</taxon>
        <taxon>Botrimarina</taxon>
    </lineage>
</organism>
<evidence type="ECO:0000256" key="1">
    <source>
        <dbReference type="SAM" id="SignalP"/>
    </source>
</evidence>
<dbReference type="Proteomes" id="UP000317421">
    <property type="component" value="Unassembled WGS sequence"/>
</dbReference>